<evidence type="ECO:0000313" key="1">
    <source>
        <dbReference type="EMBL" id="PSB02360.1"/>
    </source>
</evidence>
<protein>
    <submittedName>
        <fullName evidence="1">Uncharacterized protein</fullName>
    </submittedName>
</protein>
<dbReference type="NCBIfam" id="NF041705">
    <property type="entry name" value="RIPP_cyclo_YhhA"/>
    <property type="match status" value="1"/>
</dbReference>
<proteinExistence type="predicted"/>
<gene>
    <name evidence="1" type="ORF">C7B64_13560</name>
</gene>
<organism evidence="1 2">
    <name type="scientific">Merismopedia glauca CCAP 1448/3</name>
    <dbReference type="NCBI Taxonomy" id="1296344"/>
    <lineage>
        <taxon>Bacteria</taxon>
        <taxon>Bacillati</taxon>
        <taxon>Cyanobacteriota</taxon>
        <taxon>Cyanophyceae</taxon>
        <taxon>Synechococcales</taxon>
        <taxon>Merismopediaceae</taxon>
        <taxon>Merismopedia</taxon>
    </lineage>
</organism>
<name>A0A2T1C260_9CYAN</name>
<keyword evidence="2" id="KW-1185">Reference proteome</keyword>
<evidence type="ECO:0000313" key="2">
    <source>
        <dbReference type="Proteomes" id="UP000238762"/>
    </source>
</evidence>
<sequence length="69" mass="7921">MVQNASLDRDVSADQTTATKEKLIRLLVNTKLNHPALNRIQMQLDALPESGIEARITSYDRMHHRHNRS</sequence>
<dbReference type="OrthoDB" id="9182267at2"/>
<dbReference type="AlphaFoldDB" id="A0A2T1C260"/>
<comment type="caution">
    <text evidence="1">The sequence shown here is derived from an EMBL/GenBank/DDBJ whole genome shotgun (WGS) entry which is preliminary data.</text>
</comment>
<reference evidence="1 2" key="1">
    <citation type="submission" date="2018-02" db="EMBL/GenBank/DDBJ databases">
        <authorList>
            <person name="Cohen D.B."/>
            <person name="Kent A.D."/>
        </authorList>
    </citation>
    <scope>NUCLEOTIDE SEQUENCE [LARGE SCALE GENOMIC DNA]</scope>
    <source>
        <strain evidence="1 2">CCAP 1448/3</strain>
    </source>
</reference>
<accession>A0A2T1C260</accession>
<dbReference type="RefSeq" id="WP_106289196.1">
    <property type="nucleotide sequence ID" value="NZ_CAWNTC010000072.1"/>
</dbReference>
<dbReference type="EMBL" id="PVWJ01000063">
    <property type="protein sequence ID" value="PSB02360.1"/>
    <property type="molecule type" value="Genomic_DNA"/>
</dbReference>
<reference evidence="1 2" key="2">
    <citation type="submission" date="2018-03" db="EMBL/GenBank/DDBJ databases">
        <title>The ancient ancestry and fast evolution of plastids.</title>
        <authorList>
            <person name="Moore K.R."/>
            <person name="Magnabosco C."/>
            <person name="Momper L."/>
            <person name="Gold D.A."/>
            <person name="Bosak T."/>
            <person name="Fournier G.P."/>
        </authorList>
    </citation>
    <scope>NUCLEOTIDE SEQUENCE [LARGE SCALE GENOMIC DNA]</scope>
    <source>
        <strain evidence="1 2">CCAP 1448/3</strain>
    </source>
</reference>
<dbReference type="Proteomes" id="UP000238762">
    <property type="component" value="Unassembled WGS sequence"/>
</dbReference>